<dbReference type="EMBL" id="PVMZ01000013">
    <property type="protein sequence ID" value="PRX18440.1"/>
    <property type="molecule type" value="Genomic_DNA"/>
</dbReference>
<organism evidence="3 4">
    <name type="scientific">Actinoplanes italicus</name>
    <dbReference type="NCBI Taxonomy" id="113567"/>
    <lineage>
        <taxon>Bacteria</taxon>
        <taxon>Bacillati</taxon>
        <taxon>Actinomycetota</taxon>
        <taxon>Actinomycetes</taxon>
        <taxon>Micromonosporales</taxon>
        <taxon>Micromonosporaceae</taxon>
        <taxon>Actinoplanes</taxon>
    </lineage>
</organism>
<evidence type="ECO:0000259" key="2">
    <source>
        <dbReference type="Pfam" id="PF02371"/>
    </source>
</evidence>
<comment type="caution">
    <text evidence="3">The sequence shown here is derived from an EMBL/GenBank/DDBJ whole genome shotgun (WGS) entry which is preliminary data.</text>
</comment>
<proteinExistence type="predicted"/>
<gene>
    <name evidence="3" type="ORF">CLV67_113277</name>
</gene>
<dbReference type="GO" id="GO:0004803">
    <property type="term" value="F:transposase activity"/>
    <property type="evidence" value="ECO:0007669"/>
    <property type="project" value="InterPro"/>
</dbReference>
<dbReference type="Pfam" id="PF02371">
    <property type="entry name" value="Transposase_20"/>
    <property type="match status" value="1"/>
</dbReference>
<reference evidence="3 4" key="1">
    <citation type="submission" date="2018-03" db="EMBL/GenBank/DDBJ databases">
        <title>Genomic Encyclopedia of Archaeal and Bacterial Type Strains, Phase II (KMG-II): from individual species to whole genera.</title>
        <authorList>
            <person name="Goeker M."/>
        </authorList>
    </citation>
    <scope>NUCLEOTIDE SEQUENCE [LARGE SCALE GENOMIC DNA]</scope>
    <source>
        <strain evidence="3 4">DSM 43146</strain>
    </source>
</reference>
<dbReference type="PANTHER" id="PTHR33055">
    <property type="entry name" value="TRANSPOSASE FOR INSERTION SEQUENCE ELEMENT IS1111A"/>
    <property type="match status" value="1"/>
</dbReference>
<dbReference type="Proteomes" id="UP000239415">
    <property type="component" value="Unassembled WGS sequence"/>
</dbReference>
<dbReference type="OrthoDB" id="4337860at2"/>
<sequence>MKHALDGPDRHLRLLVDHREDLIAERTRAINRLRWHLHELDPEWDPTARSLDRVSNLDRVLQRLAELTSLVARLATAITERCRNLTEEINTIEAEIQQRAEIAAPALIGLPGCAALTAAKILGETAGITRFHSAAAYARHNGTAPLPVWSSNRARHRLSRTGNC</sequence>
<dbReference type="InterPro" id="IPR003346">
    <property type="entry name" value="Transposase_20"/>
</dbReference>
<keyword evidence="4" id="KW-1185">Reference proteome</keyword>
<dbReference type="GO" id="GO:0006313">
    <property type="term" value="P:DNA transposition"/>
    <property type="evidence" value="ECO:0007669"/>
    <property type="project" value="InterPro"/>
</dbReference>
<evidence type="ECO:0000313" key="4">
    <source>
        <dbReference type="Proteomes" id="UP000239415"/>
    </source>
</evidence>
<evidence type="ECO:0000256" key="1">
    <source>
        <dbReference type="SAM" id="Coils"/>
    </source>
</evidence>
<dbReference type="InterPro" id="IPR047650">
    <property type="entry name" value="Transpos_IS110"/>
</dbReference>
<accession>A0A2T0K662</accession>
<protein>
    <submittedName>
        <fullName evidence="3">Transposase IS116/IS110/IS902 family protein</fullName>
    </submittedName>
</protein>
<dbReference type="PANTHER" id="PTHR33055:SF16">
    <property type="entry name" value="TRANSPOSASE FOR INSERTION SEQUENCE ELEMENT IS1547"/>
    <property type="match status" value="1"/>
</dbReference>
<keyword evidence="1" id="KW-0175">Coiled coil</keyword>
<feature type="domain" description="Transposase IS116/IS110/IS902 C-terminal" evidence="2">
    <location>
        <begin position="107"/>
        <end position="163"/>
    </location>
</feature>
<name>A0A2T0K662_9ACTN</name>
<evidence type="ECO:0000313" key="3">
    <source>
        <dbReference type="EMBL" id="PRX18440.1"/>
    </source>
</evidence>
<feature type="coiled-coil region" evidence="1">
    <location>
        <begin position="75"/>
        <end position="102"/>
    </location>
</feature>
<dbReference type="GO" id="GO:0003677">
    <property type="term" value="F:DNA binding"/>
    <property type="evidence" value="ECO:0007669"/>
    <property type="project" value="InterPro"/>
</dbReference>
<dbReference type="AlphaFoldDB" id="A0A2T0K662"/>